<protein>
    <submittedName>
        <fullName evidence="2 3">Uncharacterized protein</fullName>
    </submittedName>
</protein>
<reference evidence="4" key="1">
    <citation type="submission" date="2010-07" db="EMBL/GenBank/DDBJ databases">
        <title>The genome sequence of Gaeumannomyces graminis var. tritici strain R3-111a-1.</title>
        <authorList>
            <consortium name="The Broad Institute Genome Sequencing Platform"/>
            <person name="Ma L.-J."/>
            <person name="Dead R."/>
            <person name="Young S."/>
            <person name="Zeng Q."/>
            <person name="Koehrsen M."/>
            <person name="Alvarado L."/>
            <person name="Berlin A."/>
            <person name="Chapman S.B."/>
            <person name="Chen Z."/>
            <person name="Freedman E."/>
            <person name="Gellesch M."/>
            <person name="Goldberg J."/>
            <person name="Griggs A."/>
            <person name="Gujja S."/>
            <person name="Heilman E.R."/>
            <person name="Heiman D."/>
            <person name="Hepburn T."/>
            <person name="Howarth C."/>
            <person name="Jen D."/>
            <person name="Larson L."/>
            <person name="Mehta T."/>
            <person name="Neiman D."/>
            <person name="Pearson M."/>
            <person name="Roberts A."/>
            <person name="Saif S."/>
            <person name="Shea T."/>
            <person name="Shenoy N."/>
            <person name="Sisk P."/>
            <person name="Stolte C."/>
            <person name="Sykes S."/>
            <person name="Walk T."/>
            <person name="White J."/>
            <person name="Yandava C."/>
            <person name="Haas B."/>
            <person name="Nusbaum C."/>
            <person name="Birren B."/>
        </authorList>
    </citation>
    <scope>NUCLEOTIDE SEQUENCE [LARGE SCALE GENOMIC DNA]</scope>
    <source>
        <strain evidence="4">R3-111a-1</strain>
    </source>
</reference>
<reference evidence="3" key="5">
    <citation type="submission" date="2018-04" db="UniProtKB">
        <authorList>
            <consortium name="EnsemblFungi"/>
        </authorList>
    </citation>
    <scope>IDENTIFICATION</scope>
    <source>
        <strain evidence="3">R3-111a-1</strain>
    </source>
</reference>
<organism evidence="2">
    <name type="scientific">Gaeumannomyces tritici (strain R3-111a-1)</name>
    <name type="common">Wheat and barley take-all root rot fungus</name>
    <name type="synonym">Gaeumannomyces graminis var. tritici</name>
    <dbReference type="NCBI Taxonomy" id="644352"/>
    <lineage>
        <taxon>Eukaryota</taxon>
        <taxon>Fungi</taxon>
        <taxon>Dikarya</taxon>
        <taxon>Ascomycota</taxon>
        <taxon>Pezizomycotina</taxon>
        <taxon>Sordariomycetes</taxon>
        <taxon>Sordariomycetidae</taxon>
        <taxon>Magnaporthales</taxon>
        <taxon>Magnaporthaceae</taxon>
        <taxon>Gaeumannomyces</taxon>
    </lineage>
</organism>
<evidence type="ECO:0000313" key="2">
    <source>
        <dbReference type="EMBL" id="EJT80070.1"/>
    </source>
</evidence>
<dbReference type="GeneID" id="20340533"/>
<name>J3NFN0_GAET3</name>
<sequence length="229" mass="24332">MSRNTDPRAVPLRQHKIGPNRGSTAGPGQDVLFSPPPSEPPSPRPWYAGHSSASSEYGTHTPASSDCQDEGVADLETDPEPCHGPATPTNESPRGSSDGQDTPGGGDTARPGSDAATSKPSGDGTTTTPCGRPSELEYQEKYGPQIEAWLSDLERRAARNTNVFLNDGVTPNPARAPYVSLGGGGVAGRGNWGSDGPEPFWRWSVLLQRWIHEDPATGMLLIYPKQLIH</sequence>
<evidence type="ECO:0000313" key="3">
    <source>
        <dbReference type="EnsemblFungi" id="EJT80070"/>
    </source>
</evidence>
<dbReference type="eggNOG" id="ENOG502RN7J">
    <property type="taxonomic scope" value="Eukaryota"/>
</dbReference>
<feature type="compositionally biased region" description="Acidic residues" evidence="1">
    <location>
        <begin position="67"/>
        <end position="79"/>
    </location>
</feature>
<gene>
    <name evidence="3" type="primary">20340533</name>
    <name evidence="2" type="ORF">GGTG_00075</name>
</gene>
<dbReference type="EnsemblFungi" id="EJT80070">
    <property type="protein sequence ID" value="EJT80070"/>
    <property type="gene ID" value="GGTG_00075"/>
</dbReference>
<dbReference type="RefSeq" id="XP_009216079.1">
    <property type="nucleotide sequence ID" value="XM_009217815.1"/>
</dbReference>
<dbReference type="EMBL" id="GL385395">
    <property type="protein sequence ID" value="EJT80070.1"/>
    <property type="molecule type" value="Genomic_DNA"/>
</dbReference>
<dbReference type="Proteomes" id="UP000006039">
    <property type="component" value="Unassembled WGS sequence"/>
</dbReference>
<feature type="compositionally biased region" description="Polar residues" evidence="1">
    <location>
        <begin position="115"/>
        <end position="129"/>
    </location>
</feature>
<dbReference type="VEuPathDB" id="FungiDB:GGTG_00075"/>
<evidence type="ECO:0000256" key="1">
    <source>
        <dbReference type="SAM" id="MobiDB-lite"/>
    </source>
</evidence>
<feature type="region of interest" description="Disordered" evidence="1">
    <location>
        <begin position="1"/>
        <end position="138"/>
    </location>
</feature>
<keyword evidence="4" id="KW-1185">Reference proteome</keyword>
<feature type="compositionally biased region" description="Polar residues" evidence="1">
    <location>
        <begin position="51"/>
        <end position="66"/>
    </location>
</feature>
<reference evidence="2" key="3">
    <citation type="submission" date="2010-09" db="EMBL/GenBank/DDBJ databases">
        <title>Annotation of Gaeumannomyces graminis var. tritici R3-111a-1.</title>
        <authorList>
            <consortium name="The Broad Institute Genome Sequencing Platform"/>
            <person name="Ma L.-J."/>
            <person name="Dead R."/>
            <person name="Young S.K."/>
            <person name="Zeng Q."/>
            <person name="Gargeya S."/>
            <person name="Fitzgerald M."/>
            <person name="Haas B."/>
            <person name="Abouelleil A."/>
            <person name="Alvarado L."/>
            <person name="Arachchi H.M."/>
            <person name="Berlin A."/>
            <person name="Brown A."/>
            <person name="Chapman S.B."/>
            <person name="Chen Z."/>
            <person name="Dunbar C."/>
            <person name="Freedman E."/>
            <person name="Gearin G."/>
            <person name="Gellesch M."/>
            <person name="Goldberg J."/>
            <person name="Griggs A."/>
            <person name="Gujja S."/>
            <person name="Heiman D."/>
            <person name="Howarth C."/>
            <person name="Larson L."/>
            <person name="Lui A."/>
            <person name="MacDonald P.J.P."/>
            <person name="Mehta T."/>
            <person name="Montmayeur A."/>
            <person name="Murphy C."/>
            <person name="Neiman D."/>
            <person name="Pearson M."/>
            <person name="Priest M."/>
            <person name="Roberts A."/>
            <person name="Saif S."/>
            <person name="Shea T."/>
            <person name="Shenoy N."/>
            <person name="Sisk P."/>
            <person name="Stolte C."/>
            <person name="Sykes S."/>
            <person name="Yandava C."/>
            <person name="Wortman J."/>
            <person name="Nusbaum C."/>
            <person name="Birren B."/>
        </authorList>
    </citation>
    <scope>NUCLEOTIDE SEQUENCE</scope>
    <source>
        <strain evidence="2">R3-111a-1</strain>
    </source>
</reference>
<feature type="compositionally biased region" description="Polar residues" evidence="1">
    <location>
        <begin position="87"/>
        <end position="100"/>
    </location>
</feature>
<dbReference type="AlphaFoldDB" id="J3NFN0"/>
<dbReference type="OrthoDB" id="10522317at2759"/>
<accession>J3NFN0</accession>
<proteinExistence type="predicted"/>
<dbReference type="HOGENOM" id="CLU_1195084_0_0_1"/>
<evidence type="ECO:0000313" key="4">
    <source>
        <dbReference type="Proteomes" id="UP000006039"/>
    </source>
</evidence>
<feature type="compositionally biased region" description="Pro residues" evidence="1">
    <location>
        <begin position="34"/>
        <end position="44"/>
    </location>
</feature>
<reference evidence="3" key="4">
    <citation type="journal article" date="2015" name="G3 (Bethesda)">
        <title>Genome sequences of three phytopathogenic species of the Magnaporthaceae family of fungi.</title>
        <authorList>
            <person name="Okagaki L.H."/>
            <person name="Nunes C.C."/>
            <person name="Sailsbery J."/>
            <person name="Clay B."/>
            <person name="Brown D."/>
            <person name="John T."/>
            <person name="Oh Y."/>
            <person name="Young N."/>
            <person name="Fitzgerald M."/>
            <person name="Haas B.J."/>
            <person name="Zeng Q."/>
            <person name="Young S."/>
            <person name="Adiconis X."/>
            <person name="Fan L."/>
            <person name="Levin J.Z."/>
            <person name="Mitchell T.K."/>
            <person name="Okubara P.A."/>
            <person name="Farman M.L."/>
            <person name="Kohn L.M."/>
            <person name="Birren B."/>
            <person name="Ma L.-J."/>
            <person name="Dean R.A."/>
        </authorList>
    </citation>
    <scope>NUCLEOTIDE SEQUENCE</scope>
    <source>
        <strain evidence="3">R3-111a-1</strain>
    </source>
</reference>
<reference evidence="2" key="2">
    <citation type="submission" date="2010-07" db="EMBL/GenBank/DDBJ databases">
        <authorList>
            <consortium name="The Broad Institute Genome Sequencing Platform"/>
            <consortium name="Broad Institute Genome Sequencing Center for Infectious Disease"/>
            <person name="Ma L.-J."/>
            <person name="Dead R."/>
            <person name="Young S."/>
            <person name="Zeng Q."/>
            <person name="Koehrsen M."/>
            <person name="Alvarado L."/>
            <person name="Berlin A."/>
            <person name="Chapman S.B."/>
            <person name="Chen Z."/>
            <person name="Freedman E."/>
            <person name="Gellesch M."/>
            <person name="Goldberg J."/>
            <person name="Griggs A."/>
            <person name="Gujja S."/>
            <person name="Heilman E.R."/>
            <person name="Heiman D."/>
            <person name="Hepburn T."/>
            <person name="Howarth C."/>
            <person name="Jen D."/>
            <person name="Larson L."/>
            <person name="Mehta T."/>
            <person name="Neiman D."/>
            <person name="Pearson M."/>
            <person name="Roberts A."/>
            <person name="Saif S."/>
            <person name="Shea T."/>
            <person name="Shenoy N."/>
            <person name="Sisk P."/>
            <person name="Stolte C."/>
            <person name="Sykes S."/>
            <person name="Walk T."/>
            <person name="White J."/>
            <person name="Yandava C."/>
            <person name="Haas B."/>
            <person name="Nusbaum C."/>
            <person name="Birren B."/>
        </authorList>
    </citation>
    <scope>NUCLEOTIDE SEQUENCE</scope>
    <source>
        <strain evidence="2">R3-111a-1</strain>
    </source>
</reference>